<protein>
    <submittedName>
        <fullName evidence="2">Uncharacterized protein</fullName>
    </submittedName>
</protein>
<accession>A0A066XKV8</accession>
<proteinExistence type="predicted"/>
<dbReference type="Proteomes" id="UP000027238">
    <property type="component" value="Unassembled WGS sequence"/>
</dbReference>
<evidence type="ECO:0000256" key="1">
    <source>
        <dbReference type="SAM" id="MobiDB-lite"/>
    </source>
</evidence>
<evidence type="ECO:0000313" key="2">
    <source>
        <dbReference type="EMBL" id="KDN68279.1"/>
    </source>
</evidence>
<evidence type="ECO:0000313" key="3">
    <source>
        <dbReference type="Proteomes" id="UP000027238"/>
    </source>
</evidence>
<organism evidence="2 3">
    <name type="scientific">Colletotrichum sublineola</name>
    <name type="common">Sorghum anthracnose fungus</name>
    <dbReference type="NCBI Taxonomy" id="1173701"/>
    <lineage>
        <taxon>Eukaryota</taxon>
        <taxon>Fungi</taxon>
        <taxon>Dikarya</taxon>
        <taxon>Ascomycota</taxon>
        <taxon>Pezizomycotina</taxon>
        <taxon>Sordariomycetes</taxon>
        <taxon>Hypocreomycetidae</taxon>
        <taxon>Glomerellales</taxon>
        <taxon>Glomerellaceae</taxon>
        <taxon>Colletotrichum</taxon>
        <taxon>Colletotrichum graminicola species complex</taxon>
    </lineage>
</organism>
<reference evidence="3" key="1">
    <citation type="journal article" date="2014" name="Genome Announc.">
        <title>Draft genome sequence of Colletotrichum sublineola, a destructive pathogen of cultivated sorghum.</title>
        <authorList>
            <person name="Baroncelli R."/>
            <person name="Sanz-Martin J.M."/>
            <person name="Rech G.E."/>
            <person name="Sukno S.A."/>
            <person name="Thon M.R."/>
        </authorList>
    </citation>
    <scope>NUCLEOTIDE SEQUENCE [LARGE SCALE GENOMIC DNA]</scope>
    <source>
        <strain evidence="3">TX430BB</strain>
    </source>
</reference>
<comment type="caution">
    <text evidence="2">The sequence shown here is derived from an EMBL/GenBank/DDBJ whole genome shotgun (WGS) entry which is preliminary data.</text>
</comment>
<name>A0A066XKV8_COLSU</name>
<sequence>MAGRCYFVRGGLCSTSSAHYRSVLWRKAKLTPKCQISDALLTSKDLIRPVPSTTVNGQPAAPHSCSPSPPALTGSETYLTDTECTCRPRSRQAQGSRRHFFGGAAPPPRLLAEDEADPAAA</sequence>
<dbReference type="HOGENOM" id="CLU_2037929_0_0_1"/>
<dbReference type="EMBL" id="JMSE01000691">
    <property type="protein sequence ID" value="KDN68279.1"/>
    <property type="molecule type" value="Genomic_DNA"/>
</dbReference>
<feature type="region of interest" description="Disordered" evidence="1">
    <location>
        <begin position="49"/>
        <end position="76"/>
    </location>
</feature>
<feature type="region of interest" description="Disordered" evidence="1">
    <location>
        <begin position="88"/>
        <end position="121"/>
    </location>
</feature>
<dbReference type="AlphaFoldDB" id="A0A066XKV8"/>
<keyword evidence="3" id="KW-1185">Reference proteome</keyword>
<gene>
    <name evidence="2" type="ORF">CSUB01_07224</name>
</gene>